<dbReference type="SMART" id="SM00345">
    <property type="entry name" value="HTH_GNTR"/>
    <property type="match status" value="1"/>
</dbReference>
<dbReference type="InterPro" id="IPR008920">
    <property type="entry name" value="TF_FadR/GntR_C"/>
</dbReference>
<accession>A0ABX6QTF4</accession>
<keyword evidence="2" id="KW-0238">DNA-binding</keyword>
<reference evidence="5 6" key="1">
    <citation type="submission" date="2020-06" db="EMBL/GenBank/DDBJ databases">
        <title>Genome sequence of Rhizobium sp strain ADMK78.</title>
        <authorList>
            <person name="Rahi P."/>
        </authorList>
    </citation>
    <scope>NUCLEOTIDE SEQUENCE [LARGE SCALE GENOMIC DNA]</scope>
    <source>
        <strain evidence="5 6">ADMK78</strain>
        <plasmid evidence="5 6">pPRADMK78_01</plasmid>
    </source>
</reference>
<gene>
    <name evidence="5" type="ORF">FE840_019055</name>
</gene>
<dbReference type="SMART" id="SM00895">
    <property type="entry name" value="FCD"/>
    <property type="match status" value="1"/>
</dbReference>
<dbReference type="PANTHER" id="PTHR43537:SF39">
    <property type="entry name" value="HTH-TYPE TRANSCRIPTIONAL REGULATOR MCBR"/>
    <property type="match status" value="1"/>
</dbReference>
<dbReference type="InterPro" id="IPR011711">
    <property type="entry name" value="GntR_C"/>
</dbReference>
<organism evidence="5 6">
    <name type="scientific">Peteryoungia desertarenae</name>
    <dbReference type="NCBI Taxonomy" id="1813451"/>
    <lineage>
        <taxon>Bacteria</taxon>
        <taxon>Pseudomonadati</taxon>
        <taxon>Pseudomonadota</taxon>
        <taxon>Alphaproteobacteria</taxon>
        <taxon>Hyphomicrobiales</taxon>
        <taxon>Rhizobiaceae</taxon>
        <taxon>Peteryoungia</taxon>
    </lineage>
</organism>
<dbReference type="Pfam" id="PF07729">
    <property type="entry name" value="FCD"/>
    <property type="match status" value="1"/>
</dbReference>
<dbReference type="PANTHER" id="PTHR43537">
    <property type="entry name" value="TRANSCRIPTIONAL REGULATOR, GNTR FAMILY"/>
    <property type="match status" value="1"/>
</dbReference>
<geneLocation type="plasmid" evidence="5 6">
    <name>pPRADMK78_01</name>
</geneLocation>
<dbReference type="SUPFAM" id="SSF46785">
    <property type="entry name" value="Winged helix' DNA-binding domain"/>
    <property type="match status" value="1"/>
</dbReference>
<protein>
    <submittedName>
        <fullName evidence="5">GntR family transcriptional regulator</fullName>
    </submittedName>
</protein>
<evidence type="ECO:0000256" key="3">
    <source>
        <dbReference type="ARBA" id="ARBA00023163"/>
    </source>
</evidence>
<dbReference type="EMBL" id="CP058351">
    <property type="protein sequence ID" value="QLF71728.1"/>
    <property type="molecule type" value="Genomic_DNA"/>
</dbReference>
<evidence type="ECO:0000256" key="2">
    <source>
        <dbReference type="ARBA" id="ARBA00023125"/>
    </source>
</evidence>
<name>A0ABX6QTF4_9HYPH</name>
<evidence type="ECO:0000256" key="1">
    <source>
        <dbReference type="ARBA" id="ARBA00023015"/>
    </source>
</evidence>
<dbReference type="InterPro" id="IPR036388">
    <property type="entry name" value="WH-like_DNA-bd_sf"/>
</dbReference>
<keyword evidence="6" id="KW-1185">Reference proteome</keyword>
<dbReference type="RefSeq" id="WP_138289221.1">
    <property type="nucleotide sequence ID" value="NZ_CP058351.1"/>
</dbReference>
<keyword evidence="3" id="KW-0804">Transcription</keyword>
<proteinExistence type="predicted"/>
<evidence type="ECO:0000259" key="4">
    <source>
        <dbReference type="PROSITE" id="PS50949"/>
    </source>
</evidence>
<dbReference type="PROSITE" id="PS50949">
    <property type="entry name" value="HTH_GNTR"/>
    <property type="match status" value="1"/>
</dbReference>
<dbReference type="SUPFAM" id="SSF48008">
    <property type="entry name" value="GntR ligand-binding domain-like"/>
    <property type="match status" value="1"/>
</dbReference>
<dbReference type="Gene3D" id="1.10.10.10">
    <property type="entry name" value="Winged helix-like DNA-binding domain superfamily/Winged helix DNA-binding domain"/>
    <property type="match status" value="1"/>
</dbReference>
<evidence type="ECO:0000313" key="6">
    <source>
        <dbReference type="Proteomes" id="UP000308530"/>
    </source>
</evidence>
<dbReference type="Proteomes" id="UP000308530">
    <property type="component" value="Plasmid pPRADMK78_01"/>
</dbReference>
<dbReference type="Gene3D" id="1.20.120.530">
    <property type="entry name" value="GntR ligand-binding domain-like"/>
    <property type="match status" value="1"/>
</dbReference>
<feature type="domain" description="HTH gntR-type" evidence="4">
    <location>
        <begin position="14"/>
        <end position="80"/>
    </location>
</feature>
<keyword evidence="5" id="KW-0614">Plasmid</keyword>
<evidence type="ECO:0000313" key="5">
    <source>
        <dbReference type="EMBL" id="QLF71728.1"/>
    </source>
</evidence>
<dbReference type="InterPro" id="IPR036390">
    <property type="entry name" value="WH_DNA-bd_sf"/>
</dbReference>
<dbReference type="InterPro" id="IPR000524">
    <property type="entry name" value="Tscrpt_reg_HTH_GntR"/>
</dbReference>
<keyword evidence="1" id="KW-0805">Transcription regulation</keyword>
<sequence>MDELRDHAQSGQAPRLGDAAYGQLRDRLSRGVYRPGDKLTVRSVAEALGLSSTPARDALNRLVAEGALVHTGPKTVVIPVLTEEDLREITMIRLALEGLAAELAAERCRPEDVAKLRDIQLLINQALDRGAYSDALWHNKEFHFHLYGLCAMPRLVAMIEPLWLRVGPSFHGLYPAFAEQRYGVRNHDMAIEAMLDGDGRALRAAMEGDIRDGYRRLRLALTERQAGRP</sequence>
<dbReference type="Pfam" id="PF00392">
    <property type="entry name" value="GntR"/>
    <property type="match status" value="1"/>
</dbReference>